<evidence type="ECO:0000256" key="8">
    <source>
        <dbReference type="ARBA" id="ARBA00022692"/>
    </source>
</evidence>
<evidence type="ECO:0000256" key="5">
    <source>
        <dbReference type="ARBA" id="ARBA00022452"/>
    </source>
</evidence>
<sequence length="110" mass="12377">IHGRLNTHTGAASGIAQFKRRFYPEILSSLDVGVKYESEIREFTCDLQGKKTLPIASNGLLSVDTKAGYNFNPGSQKGKQRGVVELTYKMFNFTQDQDVRLKIGFDLFEK</sequence>
<proteinExistence type="inferred from homology"/>
<dbReference type="EMBL" id="JAHRHJ020000008">
    <property type="protein sequence ID" value="KAH9305301.1"/>
    <property type="molecule type" value="Genomic_DNA"/>
</dbReference>
<evidence type="ECO:0000313" key="14">
    <source>
        <dbReference type="EMBL" id="KAH9305301.1"/>
    </source>
</evidence>
<dbReference type="AlphaFoldDB" id="A0AA38KID9"/>
<dbReference type="GO" id="GO:0015288">
    <property type="term" value="F:porin activity"/>
    <property type="evidence" value="ECO:0007669"/>
    <property type="project" value="UniProtKB-KW"/>
</dbReference>
<evidence type="ECO:0000256" key="1">
    <source>
        <dbReference type="ARBA" id="ARBA00004396"/>
    </source>
</evidence>
<dbReference type="GO" id="GO:0009707">
    <property type="term" value="C:chloroplast outer membrane"/>
    <property type="evidence" value="ECO:0007669"/>
    <property type="project" value="UniProtKB-SubCell"/>
</dbReference>
<comment type="similarity">
    <text evidence="3">Belongs to the plastid outer envelope porin OEP21 (TC 1.B.29) family.</text>
</comment>
<keyword evidence="4" id="KW-0813">Transport</keyword>
<protein>
    <submittedName>
        <fullName evidence="14">Uncharacterized protein</fullName>
    </submittedName>
</protein>
<comment type="function">
    <text evidence="13">Voltage-dependent rectifying anion channel that facilitates the translocation between chloroplast and cytoplasm of phosphorylated carbohydrates such as triosephosphate, 3-phosphoglycerate and inorganic phosphate (Pi) depending of ATP to triosephosphate ratio in the plastidial intermembrane space; in high triosephosphate/ATP conditions (e.g. photosynthesis), export of triosphosphate from chloroplast (outward rectifying channels), but in high ATP/triosephosphate conditions (e.g. dark phase), import of phosphosolutes (inward rectifying channels).</text>
</comment>
<accession>A0AA38KID9</accession>
<dbReference type="Proteomes" id="UP000824469">
    <property type="component" value="Unassembled WGS sequence"/>
</dbReference>
<keyword evidence="8" id="KW-0812">Transmembrane</keyword>
<evidence type="ECO:0000256" key="3">
    <source>
        <dbReference type="ARBA" id="ARBA00009945"/>
    </source>
</evidence>
<evidence type="ECO:0000256" key="13">
    <source>
        <dbReference type="ARBA" id="ARBA00024941"/>
    </source>
</evidence>
<reference evidence="14 15" key="1">
    <citation type="journal article" date="2021" name="Nat. Plants">
        <title>The Taxus genome provides insights into paclitaxel biosynthesis.</title>
        <authorList>
            <person name="Xiong X."/>
            <person name="Gou J."/>
            <person name="Liao Q."/>
            <person name="Li Y."/>
            <person name="Zhou Q."/>
            <person name="Bi G."/>
            <person name="Li C."/>
            <person name="Du R."/>
            <person name="Wang X."/>
            <person name="Sun T."/>
            <person name="Guo L."/>
            <person name="Liang H."/>
            <person name="Lu P."/>
            <person name="Wu Y."/>
            <person name="Zhang Z."/>
            <person name="Ro D.K."/>
            <person name="Shang Y."/>
            <person name="Huang S."/>
            <person name="Yan J."/>
        </authorList>
    </citation>
    <scope>NUCLEOTIDE SEQUENCE [LARGE SCALE GENOMIC DNA]</scope>
    <source>
        <strain evidence="14">Ta-2019</strain>
    </source>
</reference>
<keyword evidence="5" id="KW-1134">Transmembrane beta strand</keyword>
<keyword evidence="12" id="KW-0472">Membrane</keyword>
<evidence type="ECO:0000256" key="7">
    <source>
        <dbReference type="ARBA" id="ARBA00022640"/>
    </source>
</evidence>
<dbReference type="InterPro" id="IPR034575">
    <property type="entry name" value="OEP21"/>
</dbReference>
<dbReference type="GO" id="GO:0034426">
    <property type="term" value="C:etioplast membrane"/>
    <property type="evidence" value="ECO:0007669"/>
    <property type="project" value="UniProtKB-SubCell"/>
</dbReference>
<name>A0AA38KID9_TAXCH</name>
<evidence type="ECO:0000256" key="6">
    <source>
        <dbReference type="ARBA" id="ARBA00022528"/>
    </source>
</evidence>
<keyword evidence="6" id="KW-0150">Chloroplast</keyword>
<keyword evidence="15" id="KW-1185">Reference proteome</keyword>
<feature type="non-terminal residue" evidence="14">
    <location>
        <position position="1"/>
    </location>
</feature>
<dbReference type="PANTHER" id="PTHR35993:SF1">
    <property type="entry name" value="OUTER ENVELOPE PORE PROTEIN 21B, CHLOROPLASTIC"/>
    <property type="match status" value="1"/>
</dbReference>
<keyword evidence="10" id="KW-0406">Ion transport</keyword>
<feature type="non-terminal residue" evidence="14">
    <location>
        <position position="110"/>
    </location>
</feature>
<evidence type="ECO:0000256" key="4">
    <source>
        <dbReference type="ARBA" id="ARBA00022448"/>
    </source>
</evidence>
<evidence type="ECO:0000256" key="9">
    <source>
        <dbReference type="ARBA" id="ARBA00022805"/>
    </source>
</evidence>
<dbReference type="GO" id="GO:0008308">
    <property type="term" value="F:voltage-gated monoatomic anion channel activity"/>
    <property type="evidence" value="ECO:0007669"/>
    <property type="project" value="InterPro"/>
</dbReference>
<evidence type="ECO:0000313" key="15">
    <source>
        <dbReference type="Proteomes" id="UP000824469"/>
    </source>
</evidence>
<evidence type="ECO:0000256" key="10">
    <source>
        <dbReference type="ARBA" id="ARBA00023065"/>
    </source>
</evidence>
<organism evidence="14 15">
    <name type="scientific">Taxus chinensis</name>
    <name type="common">Chinese yew</name>
    <name type="synonym">Taxus wallichiana var. chinensis</name>
    <dbReference type="NCBI Taxonomy" id="29808"/>
    <lineage>
        <taxon>Eukaryota</taxon>
        <taxon>Viridiplantae</taxon>
        <taxon>Streptophyta</taxon>
        <taxon>Embryophyta</taxon>
        <taxon>Tracheophyta</taxon>
        <taxon>Spermatophyta</taxon>
        <taxon>Pinopsida</taxon>
        <taxon>Pinidae</taxon>
        <taxon>Conifers II</taxon>
        <taxon>Cupressales</taxon>
        <taxon>Taxaceae</taxon>
        <taxon>Taxus</taxon>
    </lineage>
</organism>
<dbReference type="PANTHER" id="PTHR35993">
    <property type="entry name" value="OUTER ENVELOPE PORE PROTEIN 21B, CHLOROPLASTIC"/>
    <property type="match status" value="1"/>
</dbReference>
<comment type="subcellular location">
    <subcellularLocation>
        <location evidence="1">Plastid</location>
        <location evidence="1">Chloroplast outer membrane</location>
        <topology evidence="1">Multi-pass membrane protein</topology>
    </subcellularLocation>
    <subcellularLocation>
        <location evidence="2">Plastid</location>
        <location evidence="2">Etioplast membrane</location>
        <topology evidence="2">Multi-pass membrane protein</topology>
    </subcellularLocation>
</comment>
<evidence type="ECO:0000256" key="2">
    <source>
        <dbReference type="ARBA" id="ARBA00004441"/>
    </source>
</evidence>
<gene>
    <name evidence="14" type="ORF">KI387_009705</name>
</gene>
<keyword evidence="9" id="KW-1002">Plastid outer membrane</keyword>
<evidence type="ECO:0000256" key="11">
    <source>
        <dbReference type="ARBA" id="ARBA00023114"/>
    </source>
</evidence>
<dbReference type="GO" id="GO:0046930">
    <property type="term" value="C:pore complex"/>
    <property type="evidence" value="ECO:0007669"/>
    <property type="project" value="UniProtKB-KW"/>
</dbReference>
<comment type="caution">
    <text evidence="14">The sequence shown here is derived from an EMBL/GenBank/DDBJ whole genome shotgun (WGS) entry which is preliminary data.</text>
</comment>
<keyword evidence="7" id="KW-0934">Plastid</keyword>
<dbReference type="OMA" id="FMMSASE"/>
<evidence type="ECO:0000256" key="12">
    <source>
        <dbReference type="ARBA" id="ARBA00023136"/>
    </source>
</evidence>
<dbReference type="GO" id="GO:0044070">
    <property type="term" value="P:regulation of monoatomic anion transport"/>
    <property type="evidence" value="ECO:0007669"/>
    <property type="project" value="InterPro"/>
</dbReference>
<keyword evidence="11" id="KW-0626">Porin</keyword>